<dbReference type="InterPro" id="IPR011059">
    <property type="entry name" value="Metal-dep_hydrolase_composite"/>
</dbReference>
<keyword evidence="1" id="KW-0378">Hydrolase</keyword>
<evidence type="ECO:0000313" key="1">
    <source>
        <dbReference type="EMBL" id="CAA9328012.1"/>
    </source>
</evidence>
<proteinExistence type="predicted"/>
<organism evidence="1">
    <name type="scientific">uncultured Gemmatimonadaceae bacterium</name>
    <dbReference type="NCBI Taxonomy" id="246130"/>
    <lineage>
        <taxon>Bacteria</taxon>
        <taxon>Pseudomonadati</taxon>
        <taxon>Gemmatimonadota</taxon>
        <taxon>Gemmatimonadia</taxon>
        <taxon>Gemmatimonadales</taxon>
        <taxon>Gemmatimonadaceae</taxon>
        <taxon>environmental samples</taxon>
    </lineage>
</organism>
<sequence length="338" mass="35190">MARVPVDRHVHRARAVRLAPARLAVAVQPHPEAPVLRPALAAGLALSAALVPAVATSQSAPVVFTGVSVIPMDRETVLANQTVIVENGRIAYVGGRRPAPPGATLVDARGKFLMPAIAEFHAHVPSGTQAVHAHRTLSLYALAGVATARGMLGAPMHLALRDSIAAGRLFGPRLLTSGPSFNGNSATSPPAVAAMVRAQKAAGYDLLKIHPGVPRAAFDSLAAVANAVRIPFAGHVPLEVGLDLALTSKYSTIDHLDGIVEAMYAGPQPLTPEANGFFGLGVVGQLDQSRFGAIVNRVKASGVAMVPTQILLDNYANDATGDALTSLPEFRYWVPQQT</sequence>
<dbReference type="InterPro" id="IPR051781">
    <property type="entry name" value="Metallo-dep_Hydrolase"/>
</dbReference>
<dbReference type="Gene3D" id="3.20.20.140">
    <property type="entry name" value="Metal-dependent hydrolases"/>
    <property type="match status" value="1"/>
</dbReference>
<dbReference type="SUPFAM" id="SSF51556">
    <property type="entry name" value="Metallo-dependent hydrolases"/>
    <property type="match status" value="1"/>
</dbReference>
<protein>
    <submittedName>
        <fullName evidence="1">Amidohydrolase family enzyme</fullName>
    </submittedName>
</protein>
<dbReference type="AlphaFoldDB" id="A0A6J4LCG3"/>
<dbReference type="InterPro" id="IPR032466">
    <property type="entry name" value="Metal_Hydrolase"/>
</dbReference>
<dbReference type="SUPFAM" id="SSF51338">
    <property type="entry name" value="Composite domain of metallo-dependent hydrolases"/>
    <property type="match status" value="1"/>
</dbReference>
<gene>
    <name evidence="1" type="ORF">AVDCRST_MAG40-1782</name>
</gene>
<dbReference type="PANTHER" id="PTHR43135:SF3">
    <property type="entry name" value="ALPHA-D-RIBOSE 1-METHYLPHOSPHONATE 5-TRIPHOSPHATE DIPHOSPHATASE"/>
    <property type="match status" value="1"/>
</dbReference>
<dbReference type="PANTHER" id="PTHR43135">
    <property type="entry name" value="ALPHA-D-RIBOSE 1-METHYLPHOSPHONATE 5-TRIPHOSPHATE DIPHOSPHATASE"/>
    <property type="match status" value="1"/>
</dbReference>
<dbReference type="GO" id="GO:0016810">
    <property type="term" value="F:hydrolase activity, acting on carbon-nitrogen (but not peptide) bonds"/>
    <property type="evidence" value="ECO:0007669"/>
    <property type="project" value="InterPro"/>
</dbReference>
<dbReference type="EMBL" id="CADCTX010000553">
    <property type="protein sequence ID" value="CAA9328012.1"/>
    <property type="molecule type" value="Genomic_DNA"/>
</dbReference>
<name>A0A6J4LCG3_9BACT</name>
<reference evidence="1" key="1">
    <citation type="submission" date="2020-02" db="EMBL/GenBank/DDBJ databases">
        <authorList>
            <person name="Meier V. D."/>
        </authorList>
    </citation>
    <scope>NUCLEOTIDE SEQUENCE</scope>
    <source>
        <strain evidence="1">AVDCRST_MAG40</strain>
    </source>
</reference>
<feature type="non-terminal residue" evidence="1">
    <location>
        <position position="338"/>
    </location>
</feature>
<dbReference type="Gene3D" id="2.30.40.10">
    <property type="entry name" value="Urease, subunit C, domain 1"/>
    <property type="match status" value="1"/>
</dbReference>
<accession>A0A6J4LCG3</accession>